<dbReference type="PANTHER" id="PTHR47756">
    <property type="entry name" value="BLL6612 PROTEIN-RELATED"/>
    <property type="match status" value="1"/>
</dbReference>
<protein>
    <submittedName>
        <fullName evidence="4">RNA polymerase subunit sigma-24</fullName>
    </submittedName>
</protein>
<dbReference type="InterPro" id="IPR013249">
    <property type="entry name" value="RNA_pol_sigma70_r4_t2"/>
</dbReference>
<dbReference type="InterPro" id="IPR046531">
    <property type="entry name" value="DUF6596"/>
</dbReference>
<dbReference type="SUPFAM" id="SSF48452">
    <property type="entry name" value="TPR-like"/>
    <property type="match status" value="1"/>
</dbReference>
<accession>A0A402BGG2</accession>
<sequence>MATDVQQQLDHIFRQEGGRVRATLIAHLHDFELAEDVLQEACLSAMEHWTQDEIPANPAAWLLVTARRKAIDRLRRMQVLAQKQAEAQLLGTLYDDATTFGTEDFFPDERLKLIFTCCHPALNQDIQVALTLQTLGGLSTTEIAHTFLVPESTMAQRLVRAKRKIRDAGIPYSVPRVHQLEERLNGVLMVLYLIFNAGYIASEGQTLQRNELCSEAIRLCRALASLLQQVPHTAEHPEVAGLLALMLLHDARREARSGPAGELIILEEQDRSLWDQAQIQEGIMILDQALMARKPGPYQIQAAISALHSRASSPEDTDWMQITLLYAALIKHNNSPVIWLNWAVAIAMASSPERGLELLAELDTASMQNYHLFHAARADLLRRNKDWSAARQAYQQALSLTQNTVEQAFLRRRLNEMCENGE</sequence>
<evidence type="ECO:0000313" key="4">
    <source>
        <dbReference type="EMBL" id="GCE30419.1"/>
    </source>
</evidence>
<dbReference type="Gene3D" id="1.10.10.10">
    <property type="entry name" value="Winged helix-like DNA-binding domain superfamily/Winged helix DNA-binding domain"/>
    <property type="match status" value="1"/>
</dbReference>
<dbReference type="OrthoDB" id="9780299at2"/>
<dbReference type="Pfam" id="PF20239">
    <property type="entry name" value="DUF6596"/>
    <property type="match status" value="1"/>
</dbReference>
<dbReference type="Pfam" id="PF08281">
    <property type="entry name" value="Sigma70_r4_2"/>
    <property type="match status" value="1"/>
</dbReference>
<dbReference type="InterPro" id="IPR007627">
    <property type="entry name" value="RNA_pol_sigma70_r2"/>
</dbReference>
<feature type="domain" description="DUF6596" evidence="3">
    <location>
        <begin position="183"/>
        <end position="289"/>
    </location>
</feature>
<proteinExistence type="predicted"/>
<dbReference type="SUPFAM" id="SSF88946">
    <property type="entry name" value="Sigma2 domain of RNA polymerase sigma factors"/>
    <property type="match status" value="1"/>
</dbReference>
<dbReference type="AlphaFoldDB" id="A0A402BGG2"/>
<dbReference type="InterPro" id="IPR013324">
    <property type="entry name" value="RNA_pol_sigma_r3/r4-like"/>
</dbReference>
<comment type="caution">
    <text evidence="4">The sequence shown here is derived from an EMBL/GenBank/DDBJ whole genome shotgun (WGS) entry which is preliminary data.</text>
</comment>
<evidence type="ECO:0000259" key="2">
    <source>
        <dbReference type="Pfam" id="PF08281"/>
    </source>
</evidence>
<dbReference type="GO" id="GO:0003677">
    <property type="term" value="F:DNA binding"/>
    <property type="evidence" value="ECO:0007669"/>
    <property type="project" value="InterPro"/>
</dbReference>
<organism evidence="4 5">
    <name type="scientific">Dictyobacter alpinus</name>
    <dbReference type="NCBI Taxonomy" id="2014873"/>
    <lineage>
        <taxon>Bacteria</taxon>
        <taxon>Bacillati</taxon>
        <taxon>Chloroflexota</taxon>
        <taxon>Ktedonobacteria</taxon>
        <taxon>Ktedonobacterales</taxon>
        <taxon>Dictyobacteraceae</taxon>
        <taxon>Dictyobacter</taxon>
    </lineage>
</organism>
<dbReference type="InterPro" id="IPR036388">
    <property type="entry name" value="WH-like_DNA-bd_sf"/>
</dbReference>
<keyword evidence="5" id="KW-1185">Reference proteome</keyword>
<name>A0A402BGG2_9CHLR</name>
<evidence type="ECO:0000313" key="5">
    <source>
        <dbReference type="Proteomes" id="UP000287171"/>
    </source>
</evidence>
<gene>
    <name evidence="4" type="ORF">KDA_59030</name>
</gene>
<dbReference type="GO" id="GO:0006352">
    <property type="term" value="P:DNA-templated transcription initiation"/>
    <property type="evidence" value="ECO:0007669"/>
    <property type="project" value="InterPro"/>
</dbReference>
<reference evidence="5" key="1">
    <citation type="submission" date="2018-12" db="EMBL/GenBank/DDBJ databases">
        <title>Tengunoibacter tsumagoiensis gen. nov., sp. nov., Dictyobacter kobayashii sp. nov., D. alpinus sp. nov., and D. joshuensis sp. nov. and description of Dictyobacteraceae fam. nov. within the order Ktedonobacterales isolated from Tengu-no-mugimeshi.</title>
        <authorList>
            <person name="Wang C.M."/>
            <person name="Zheng Y."/>
            <person name="Sakai Y."/>
            <person name="Toyoda A."/>
            <person name="Minakuchi Y."/>
            <person name="Abe K."/>
            <person name="Yokota A."/>
            <person name="Yabe S."/>
        </authorList>
    </citation>
    <scope>NUCLEOTIDE SEQUENCE [LARGE SCALE GENOMIC DNA]</scope>
    <source>
        <strain evidence="5">Uno16</strain>
    </source>
</reference>
<dbReference type="EMBL" id="BIFT01000002">
    <property type="protein sequence ID" value="GCE30419.1"/>
    <property type="molecule type" value="Genomic_DNA"/>
</dbReference>
<feature type="domain" description="RNA polymerase sigma factor 70 region 4 type 2" evidence="2">
    <location>
        <begin position="115"/>
        <end position="165"/>
    </location>
</feature>
<evidence type="ECO:0000259" key="1">
    <source>
        <dbReference type="Pfam" id="PF04542"/>
    </source>
</evidence>
<dbReference type="GO" id="GO:0016987">
    <property type="term" value="F:sigma factor activity"/>
    <property type="evidence" value="ECO:0007669"/>
    <property type="project" value="InterPro"/>
</dbReference>
<dbReference type="InterPro" id="IPR013325">
    <property type="entry name" value="RNA_pol_sigma_r2"/>
</dbReference>
<dbReference type="SUPFAM" id="SSF88659">
    <property type="entry name" value="Sigma3 and sigma4 domains of RNA polymerase sigma factors"/>
    <property type="match status" value="1"/>
</dbReference>
<dbReference type="NCBIfam" id="TIGR02937">
    <property type="entry name" value="sigma70-ECF"/>
    <property type="match status" value="1"/>
</dbReference>
<dbReference type="Pfam" id="PF04542">
    <property type="entry name" value="Sigma70_r2"/>
    <property type="match status" value="1"/>
</dbReference>
<dbReference type="InterPro" id="IPR011990">
    <property type="entry name" value="TPR-like_helical_dom_sf"/>
</dbReference>
<dbReference type="Proteomes" id="UP000287171">
    <property type="component" value="Unassembled WGS sequence"/>
</dbReference>
<dbReference type="PANTHER" id="PTHR47756:SF2">
    <property type="entry name" value="BLL6612 PROTEIN"/>
    <property type="match status" value="1"/>
</dbReference>
<dbReference type="Gene3D" id="1.10.1740.10">
    <property type="match status" value="1"/>
</dbReference>
<dbReference type="InterPro" id="IPR014284">
    <property type="entry name" value="RNA_pol_sigma-70_dom"/>
</dbReference>
<feature type="domain" description="RNA polymerase sigma-70 region 2" evidence="1">
    <location>
        <begin position="13"/>
        <end position="76"/>
    </location>
</feature>
<evidence type="ECO:0000259" key="3">
    <source>
        <dbReference type="Pfam" id="PF20239"/>
    </source>
</evidence>
<dbReference type="RefSeq" id="WP_126630511.1">
    <property type="nucleotide sequence ID" value="NZ_BIFT01000002.1"/>
</dbReference>